<accession>A0A0E0KZ86</accession>
<dbReference type="PANTHER" id="PTHR46610">
    <property type="entry name" value="OS05G0181300 PROTEIN"/>
    <property type="match status" value="1"/>
</dbReference>
<dbReference type="PANTHER" id="PTHR46610:SF20">
    <property type="entry name" value="OS05G0181300 PROTEIN"/>
    <property type="match status" value="1"/>
</dbReference>
<dbReference type="InterPro" id="IPR045501">
    <property type="entry name" value="DUF6490"/>
</dbReference>
<feature type="transmembrane region" description="Helical" evidence="1">
    <location>
        <begin position="124"/>
        <end position="146"/>
    </location>
</feature>
<dbReference type="Proteomes" id="UP000026962">
    <property type="component" value="Chromosome 5"/>
</dbReference>
<dbReference type="EnsemblPlants" id="OPUNC05G05080.1">
    <property type="protein sequence ID" value="OPUNC05G05080.1"/>
    <property type="gene ID" value="OPUNC05G05080"/>
</dbReference>
<dbReference type="Gramene" id="OPUNC05G05080.1">
    <property type="protein sequence ID" value="OPUNC05G05080.1"/>
    <property type="gene ID" value="OPUNC05G05080"/>
</dbReference>
<feature type="transmembrane region" description="Helical" evidence="1">
    <location>
        <begin position="64"/>
        <end position="87"/>
    </location>
</feature>
<reference evidence="2" key="1">
    <citation type="submission" date="2015-04" db="UniProtKB">
        <authorList>
            <consortium name="EnsemblPlants"/>
        </authorList>
    </citation>
    <scope>IDENTIFICATION</scope>
</reference>
<keyword evidence="3" id="KW-1185">Reference proteome</keyword>
<evidence type="ECO:0000256" key="1">
    <source>
        <dbReference type="SAM" id="Phobius"/>
    </source>
</evidence>
<reference evidence="2" key="2">
    <citation type="submission" date="2018-05" db="EMBL/GenBank/DDBJ databases">
        <title>OpunRS2 (Oryza punctata Reference Sequence Version 2).</title>
        <authorList>
            <person name="Zhang J."/>
            <person name="Kudrna D."/>
            <person name="Lee S."/>
            <person name="Talag J."/>
            <person name="Welchert J."/>
            <person name="Wing R.A."/>
        </authorList>
    </citation>
    <scope>NUCLEOTIDE SEQUENCE [LARGE SCALE GENOMIC DNA]</scope>
</reference>
<dbReference type="EnsemblPlants" id="OPUNC04G04470.1">
    <property type="protein sequence ID" value="OPUNC04G04470.1"/>
    <property type="gene ID" value="OPUNC04G04470"/>
</dbReference>
<keyword evidence="1" id="KW-0812">Transmembrane</keyword>
<evidence type="ECO:0000313" key="3">
    <source>
        <dbReference type="Proteomes" id="UP000026962"/>
    </source>
</evidence>
<dbReference type="Pfam" id="PF20100">
    <property type="entry name" value="DUF6490"/>
    <property type="match status" value="1"/>
</dbReference>
<dbReference type="HOGENOM" id="CLU_120305_0_0_1"/>
<proteinExistence type="predicted"/>
<protein>
    <submittedName>
        <fullName evidence="2">Uncharacterized protein</fullName>
    </submittedName>
</protein>
<feature type="transmembrane region" description="Helical" evidence="1">
    <location>
        <begin position="37"/>
        <end position="58"/>
    </location>
</feature>
<keyword evidence="1" id="KW-0472">Membrane</keyword>
<name>A0A0E0KZ86_ORYPU</name>
<sequence>MDNAKEEMRRAATTADKPDAGEPHAIAVHLQGWCRTCLHLAALAFLACAFVQTARPALSDPWDLTFVVAAYANLAALFVVLLLVKQLTPMSPATERRRLLRQAWELSTALSCAFAYRVERIMPAAMAVAVWAMTASVVVGGVYFLVHIDGRGSGDRHVVEDGESSFDKLAAHEVV</sequence>
<dbReference type="Proteomes" id="UP000026962">
    <property type="component" value="Chromosome 4"/>
</dbReference>
<keyword evidence="1" id="KW-1133">Transmembrane helix</keyword>
<dbReference type="AlphaFoldDB" id="A0A0E0KZ86"/>
<evidence type="ECO:0000313" key="2">
    <source>
        <dbReference type="EnsemblPlants" id="OPUNC05G05080.1"/>
    </source>
</evidence>
<organism evidence="2">
    <name type="scientific">Oryza punctata</name>
    <name type="common">Red rice</name>
    <dbReference type="NCBI Taxonomy" id="4537"/>
    <lineage>
        <taxon>Eukaryota</taxon>
        <taxon>Viridiplantae</taxon>
        <taxon>Streptophyta</taxon>
        <taxon>Embryophyta</taxon>
        <taxon>Tracheophyta</taxon>
        <taxon>Spermatophyta</taxon>
        <taxon>Magnoliopsida</taxon>
        <taxon>Liliopsida</taxon>
        <taxon>Poales</taxon>
        <taxon>Poaceae</taxon>
        <taxon>BOP clade</taxon>
        <taxon>Oryzoideae</taxon>
        <taxon>Oryzeae</taxon>
        <taxon>Oryzinae</taxon>
        <taxon>Oryza</taxon>
    </lineage>
</organism>
<dbReference type="OMA" id="KQLTPMS"/>
<dbReference type="Gramene" id="OPUNC04G04470.1">
    <property type="protein sequence ID" value="OPUNC04G04470.1"/>
    <property type="gene ID" value="OPUNC04G04470"/>
</dbReference>